<comment type="caution">
    <text evidence="1">The sequence shown here is derived from an EMBL/GenBank/DDBJ whole genome shotgun (WGS) entry which is preliminary data.</text>
</comment>
<evidence type="ECO:0000313" key="2">
    <source>
        <dbReference type="Proteomes" id="UP001058974"/>
    </source>
</evidence>
<reference evidence="1 2" key="1">
    <citation type="journal article" date="2022" name="Nat. Genet.">
        <title>Improved pea reference genome and pan-genome highlight genomic features and evolutionary characteristics.</title>
        <authorList>
            <person name="Yang T."/>
            <person name="Liu R."/>
            <person name="Luo Y."/>
            <person name="Hu S."/>
            <person name="Wang D."/>
            <person name="Wang C."/>
            <person name="Pandey M.K."/>
            <person name="Ge S."/>
            <person name="Xu Q."/>
            <person name="Li N."/>
            <person name="Li G."/>
            <person name="Huang Y."/>
            <person name="Saxena R.K."/>
            <person name="Ji Y."/>
            <person name="Li M."/>
            <person name="Yan X."/>
            <person name="He Y."/>
            <person name="Liu Y."/>
            <person name="Wang X."/>
            <person name="Xiang C."/>
            <person name="Varshney R.K."/>
            <person name="Ding H."/>
            <person name="Gao S."/>
            <person name="Zong X."/>
        </authorList>
    </citation>
    <scope>NUCLEOTIDE SEQUENCE [LARGE SCALE GENOMIC DNA]</scope>
    <source>
        <strain evidence="1 2">cv. Zhongwan 6</strain>
    </source>
</reference>
<keyword evidence="2" id="KW-1185">Reference proteome</keyword>
<protein>
    <submittedName>
        <fullName evidence="1">Uncharacterized protein</fullName>
    </submittedName>
</protein>
<organism evidence="1 2">
    <name type="scientific">Pisum sativum</name>
    <name type="common">Garden pea</name>
    <name type="synonym">Lathyrus oleraceus</name>
    <dbReference type="NCBI Taxonomy" id="3888"/>
    <lineage>
        <taxon>Eukaryota</taxon>
        <taxon>Viridiplantae</taxon>
        <taxon>Streptophyta</taxon>
        <taxon>Embryophyta</taxon>
        <taxon>Tracheophyta</taxon>
        <taxon>Spermatophyta</taxon>
        <taxon>Magnoliopsida</taxon>
        <taxon>eudicotyledons</taxon>
        <taxon>Gunneridae</taxon>
        <taxon>Pentapetalae</taxon>
        <taxon>rosids</taxon>
        <taxon>fabids</taxon>
        <taxon>Fabales</taxon>
        <taxon>Fabaceae</taxon>
        <taxon>Papilionoideae</taxon>
        <taxon>50 kb inversion clade</taxon>
        <taxon>NPAAA clade</taxon>
        <taxon>Hologalegina</taxon>
        <taxon>IRL clade</taxon>
        <taxon>Fabeae</taxon>
        <taxon>Lathyrus</taxon>
    </lineage>
</organism>
<evidence type="ECO:0000313" key="1">
    <source>
        <dbReference type="EMBL" id="KAI5439814.1"/>
    </source>
</evidence>
<accession>A0A9D4YIQ5</accession>
<proteinExistence type="predicted"/>
<dbReference type="Gramene" id="Psat02G0525700-T1">
    <property type="protein sequence ID" value="KAI5439814.1"/>
    <property type="gene ID" value="KIW84_025257"/>
</dbReference>
<dbReference type="EMBL" id="JAMSHJ010000002">
    <property type="protein sequence ID" value="KAI5439814.1"/>
    <property type="molecule type" value="Genomic_DNA"/>
</dbReference>
<dbReference type="AlphaFoldDB" id="A0A9D4YIQ5"/>
<sequence length="140" mass="16251">MKCIFTIIPAADSRKTSDHRENSINEVSWLLCISVLDDDHDGEYQILYTRSFKFYTLIRKLDPIHPLVHSNASFKVLFPPPSTTNQNRNLHTSEPMTGFQGRRDNIYKICKFDVDNEASNFKNKDSDLPLQLRRNKYGVS</sequence>
<name>A0A9D4YIQ5_PEA</name>
<dbReference type="Proteomes" id="UP001058974">
    <property type="component" value="Chromosome 2"/>
</dbReference>
<gene>
    <name evidence="1" type="ORF">KIW84_025257</name>
</gene>